<dbReference type="InParanoid" id="G3IQ38"/>
<proteinExistence type="predicted"/>
<organism evidence="1 2">
    <name type="scientific">Cricetulus griseus</name>
    <name type="common">Chinese hamster</name>
    <name type="synonym">Cricetulus barabensis griseus</name>
    <dbReference type="NCBI Taxonomy" id="10029"/>
    <lineage>
        <taxon>Eukaryota</taxon>
        <taxon>Metazoa</taxon>
        <taxon>Chordata</taxon>
        <taxon>Craniata</taxon>
        <taxon>Vertebrata</taxon>
        <taxon>Euteleostomi</taxon>
        <taxon>Mammalia</taxon>
        <taxon>Eutheria</taxon>
        <taxon>Euarchontoglires</taxon>
        <taxon>Glires</taxon>
        <taxon>Rodentia</taxon>
        <taxon>Myomorpha</taxon>
        <taxon>Muroidea</taxon>
        <taxon>Cricetidae</taxon>
        <taxon>Cricetinae</taxon>
        <taxon>Cricetulus</taxon>
    </lineage>
</organism>
<gene>
    <name evidence="1" type="ORF">I79_026127</name>
</gene>
<accession>G3IQ38</accession>
<dbReference type="Proteomes" id="UP000001075">
    <property type="component" value="Unassembled WGS sequence"/>
</dbReference>
<dbReference type="AlphaFoldDB" id="G3IQ38"/>
<dbReference type="EMBL" id="JH024476">
    <property type="protein sequence ID" value="EGV91238.1"/>
    <property type="molecule type" value="Genomic_DNA"/>
</dbReference>
<reference evidence="2" key="1">
    <citation type="journal article" date="2011" name="Nat. Biotechnol.">
        <title>The genomic sequence of the Chinese hamster ovary (CHO)-K1 cell line.</title>
        <authorList>
            <person name="Xu X."/>
            <person name="Nagarajan H."/>
            <person name="Lewis N.E."/>
            <person name="Pan S."/>
            <person name="Cai Z."/>
            <person name="Liu X."/>
            <person name="Chen W."/>
            <person name="Xie M."/>
            <person name="Wang W."/>
            <person name="Hammond S."/>
            <person name="Andersen M.R."/>
            <person name="Neff N."/>
            <person name="Passarelli B."/>
            <person name="Koh W."/>
            <person name="Fan H.C."/>
            <person name="Wang J."/>
            <person name="Gui Y."/>
            <person name="Lee K.H."/>
            <person name="Betenbaugh M.J."/>
            <person name="Quake S.R."/>
            <person name="Famili I."/>
            <person name="Palsson B.O."/>
            <person name="Wang J."/>
        </authorList>
    </citation>
    <scope>NUCLEOTIDE SEQUENCE [LARGE SCALE GENOMIC DNA]</scope>
    <source>
        <strain evidence="2">CHO K1 cell line</strain>
    </source>
</reference>
<evidence type="ECO:0000313" key="2">
    <source>
        <dbReference type="Proteomes" id="UP000001075"/>
    </source>
</evidence>
<protein>
    <submittedName>
        <fullName evidence="1">Uncharacterized protein</fullName>
    </submittedName>
</protein>
<name>G3IQ38_CRIGR</name>
<evidence type="ECO:0000313" key="1">
    <source>
        <dbReference type="EMBL" id="EGV91238.1"/>
    </source>
</evidence>
<sequence>MKPSMASLSWHFPATYTLSYLQQKVLPRTPPLLPSLDWMDEVFSKGCCVAVPSETAGSLDTHSRTVLLWLEERGTSGLTACSLACQHYLKSVVHFRFLICLSRKDNCQAYKKCSLCQYQF</sequence>